<organism evidence="1">
    <name type="scientific">uncultured Caudovirales phage</name>
    <dbReference type="NCBI Taxonomy" id="2100421"/>
    <lineage>
        <taxon>Viruses</taxon>
        <taxon>Duplodnaviria</taxon>
        <taxon>Heunggongvirae</taxon>
        <taxon>Uroviricota</taxon>
        <taxon>Caudoviricetes</taxon>
        <taxon>Peduoviridae</taxon>
        <taxon>Maltschvirus</taxon>
        <taxon>Maltschvirus maltsch</taxon>
    </lineage>
</organism>
<sequence>MSEDFTKDIAKDLYSKLPRENFTTDDFIEYMKDKKAPMSVITDVLEHLKKMGFPFSKVIEKSKETFNNNRDKKMVTREDLNDYLIEHECDIFMDGPFIYNNEEWEIFGKLFIKKIEEKYDIKVKFNEEWYENIWNTLPTDITDDVVDLGLDALAEWINKYDIECDLN</sequence>
<proteinExistence type="predicted"/>
<reference evidence="1" key="1">
    <citation type="submission" date="2020-05" db="EMBL/GenBank/DDBJ databases">
        <authorList>
            <person name="Chiriac C."/>
            <person name="Salcher M."/>
            <person name="Ghai R."/>
            <person name="Kavagutti S V."/>
        </authorList>
    </citation>
    <scope>NUCLEOTIDE SEQUENCE</scope>
</reference>
<accession>A0A6J5Q5V5</accession>
<dbReference type="EMBL" id="LR796923">
    <property type="protein sequence ID" value="CAB4174964.1"/>
    <property type="molecule type" value="Genomic_DNA"/>
</dbReference>
<gene>
    <name evidence="1" type="ORF">UFOVP972_95</name>
</gene>
<evidence type="ECO:0000313" key="1">
    <source>
        <dbReference type="EMBL" id="CAB4174964.1"/>
    </source>
</evidence>
<name>A0A6J5Q5V5_9CAUD</name>
<protein>
    <submittedName>
        <fullName evidence="1">Uncharacterized protein</fullName>
    </submittedName>
</protein>